<dbReference type="PANTHER" id="PTHR43217:SF2">
    <property type="entry name" value="SUCCINATE-SEMIALDEHYDE DEHYDROGENASE [NADP(+)]"/>
    <property type="match status" value="1"/>
</dbReference>
<evidence type="ECO:0000313" key="5">
    <source>
        <dbReference type="EMBL" id="AAN37480.1"/>
    </source>
</evidence>
<organism evidence="5">
    <name type="scientific">Arthrobacter sp. BP2</name>
    <dbReference type="NCBI Taxonomy" id="209589"/>
    <lineage>
        <taxon>Bacteria</taxon>
        <taxon>Bacillati</taxon>
        <taxon>Actinomycetota</taxon>
        <taxon>Actinomycetes</taxon>
        <taxon>Micrococcales</taxon>
        <taxon>Micrococcaceae</taxon>
        <taxon>Arthrobacter</taxon>
    </lineage>
</organism>
<dbReference type="FunFam" id="3.40.605.10:FF:000012">
    <property type="entry name" value="NAD-dependent succinate-semialdehyde dehydrogenase"/>
    <property type="match status" value="1"/>
</dbReference>
<dbReference type="InterPro" id="IPR047110">
    <property type="entry name" value="GABD/Sad-like"/>
</dbReference>
<dbReference type="CDD" id="cd07100">
    <property type="entry name" value="ALDH_SSADH1_GabD1"/>
    <property type="match status" value="1"/>
</dbReference>
<dbReference type="GO" id="GO:0004030">
    <property type="term" value="F:aldehyde dehydrogenase [NAD(P)+] activity"/>
    <property type="evidence" value="ECO:0007669"/>
    <property type="project" value="InterPro"/>
</dbReference>
<keyword evidence="2" id="KW-0521">NADP</keyword>
<dbReference type="InterPro" id="IPR016161">
    <property type="entry name" value="Ald_DH/histidinol_DH"/>
</dbReference>
<dbReference type="Gene3D" id="3.40.309.10">
    <property type="entry name" value="Aldehyde Dehydrogenase, Chain A, domain 2"/>
    <property type="match status" value="1"/>
</dbReference>
<dbReference type="InterPro" id="IPR016163">
    <property type="entry name" value="Ald_DH_C"/>
</dbReference>
<dbReference type="InterPro" id="IPR044148">
    <property type="entry name" value="ALDH_GabD1-like"/>
</dbReference>
<evidence type="ECO:0000259" key="4">
    <source>
        <dbReference type="Pfam" id="PF00171"/>
    </source>
</evidence>
<dbReference type="PANTHER" id="PTHR43217">
    <property type="entry name" value="SUCCINATE SEMIALDEHYDE DEHYDROGENASE [NAD(P)+] SAD"/>
    <property type="match status" value="1"/>
</dbReference>
<dbReference type="FunFam" id="3.40.309.10:FF:000010">
    <property type="entry name" value="Gamma-aminobutyraldehyde dehydrogenase"/>
    <property type="match status" value="1"/>
</dbReference>
<feature type="domain" description="Aldehyde dehydrogenase" evidence="4">
    <location>
        <begin position="23"/>
        <end position="472"/>
    </location>
</feature>
<dbReference type="Pfam" id="PF00171">
    <property type="entry name" value="Aldedh"/>
    <property type="match status" value="1"/>
</dbReference>
<sequence length="478" mass="50672">MVPAAGLDYYVIHHRGEPPMGVYTTIDPATGDATAQYPEISDAELDTLIKNSAAAYRSWRTTTLEQRRAVLTRTAEIHREQAEELAKLLTLEMGKPIAQARGEVELVASIYQHYADNLEEYLADESLTFRGSGTAVVRTEPIGPLVGVMPWNYPYYQVARFAAPNIALGNTIILKHARNCPQSALAIERVLTEAGLPAGVYANAFISSAQVAAAVADRRVQGVSLTGSEKAGAAVGEVAGRNLKKCVLELGGSDPFIVLDDADIDAAAAAAVIGRLSNGGQACTASKRFIVADSVYEEFLQKFLDAMASWQTGDPTDSGTKLGPLASAAGVEELDELVQDAVSHGAKLLLGGERPDGPGAYYPATVLAGVTPAMRAFTEELFGPVAVVYRVGSLQEAIDLANNSPFGLSSSVFTSDARNAERLAEELEVGMVWINSTSKSSPDLPFGGVKGSGFGRELAGYGFNEFANKKLVRNPGAR</sequence>
<reference evidence="5" key="1">
    <citation type="journal article" date="2003" name="Appl. Environ. Microbiol.">
        <title>mRNA differential display in a microbial enrichment culture: simultaneous identification of three cyclohexanone monooxygenases from three species.</title>
        <authorList>
            <person name="Brzostowicz P.C."/>
            <person name="Walters D.M."/>
            <person name="Thomas S.M."/>
            <person name="Nagarajan V."/>
            <person name="Rouviere P.E."/>
        </authorList>
    </citation>
    <scope>NUCLEOTIDE SEQUENCE</scope>
</reference>
<name>Q84H87_9MICC</name>
<gene>
    <name evidence="5" type="primary">chnE</name>
</gene>
<dbReference type="AlphaFoldDB" id="Q84H87"/>
<keyword evidence="3" id="KW-0560">Oxidoreductase</keyword>
<dbReference type="InterPro" id="IPR016160">
    <property type="entry name" value="Ald_DH_CS_CYS"/>
</dbReference>
<evidence type="ECO:0000256" key="1">
    <source>
        <dbReference type="ARBA" id="ARBA00009986"/>
    </source>
</evidence>
<proteinExistence type="inferred from homology"/>
<dbReference type="GO" id="GO:0004777">
    <property type="term" value="F:succinate-semialdehyde dehydrogenase (NAD+) activity"/>
    <property type="evidence" value="ECO:0007669"/>
    <property type="project" value="TreeGrafter"/>
</dbReference>
<dbReference type="SUPFAM" id="SSF53720">
    <property type="entry name" value="ALDH-like"/>
    <property type="match status" value="1"/>
</dbReference>
<dbReference type="InterPro" id="IPR016162">
    <property type="entry name" value="Ald_DH_N"/>
</dbReference>
<dbReference type="EMBL" id="AY123972">
    <property type="protein sequence ID" value="AAN37480.1"/>
    <property type="molecule type" value="Genomic_DNA"/>
</dbReference>
<dbReference type="PROSITE" id="PS00070">
    <property type="entry name" value="ALDEHYDE_DEHYDR_CYS"/>
    <property type="match status" value="1"/>
</dbReference>
<comment type="similarity">
    <text evidence="1">Belongs to the aldehyde dehydrogenase family.</text>
</comment>
<protein>
    <submittedName>
        <fullName evidence="5">6-oxohexanoate dehydrogenase</fullName>
    </submittedName>
</protein>
<dbReference type="InterPro" id="IPR015590">
    <property type="entry name" value="Aldehyde_DH_dom"/>
</dbReference>
<evidence type="ECO:0000256" key="2">
    <source>
        <dbReference type="ARBA" id="ARBA00022857"/>
    </source>
</evidence>
<dbReference type="Gene3D" id="3.40.605.10">
    <property type="entry name" value="Aldehyde Dehydrogenase, Chain A, domain 1"/>
    <property type="match status" value="1"/>
</dbReference>
<evidence type="ECO:0000256" key="3">
    <source>
        <dbReference type="ARBA" id="ARBA00023002"/>
    </source>
</evidence>
<accession>Q84H87</accession>